<evidence type="ECO:0000256" key="2">
    <source>
        <dbReference type="ARBA" id="ARBA00008118"/>
    </source>
</evidence>
<dbReference type="GO" id="GO:0005102">
    <property type="term" value="F:signaling receptor binding"/>
    <property type="evidence" value="ECO:0007669"/>
    <property type="project" value="TreeGrafter"/>
</dbReference>
<name>A0A6J2W4E2_CHACN</name>
<protein>
    <recommendedName>
        <fullName evidence="4">Neurexophilin-1</fullName>
    </recommendedName>
</protein>
<keyword evidence="3" id="KW-0964">Secreted</keyword>
<dbReference type="RefSeq" id="XP_030639037.1">
    <property type="nucleotide sequence ID" value="XM_030783177.1"/>
</dbReference>
<dbReference type="GeneID" id="115819675"/>
<evidence type="ECO:0000256" key="4">
    <source>
        <dbReference type="ARBA" id="ARBA00039997"/>
    </source>
</evidence>
<evidence type="ECO:0000313" key="6">
    <source>
        <dbReference type="RefSeq" id="XP_030639037.1"/>
    </source>
</evidence>
<comment type="subcellular location">
    <subcellularLocation>
        <location evidence="1">Secreted</location>
    </subcellularLocation>
</comment>
<accession>A0A6J2W4E2</accession>
<dbReference type="InParanoid" id="A0A6J2W4E2"/>
<evidence type="ECO:0000313" key="5">
    <source>
        <dbReference type="Proteomes" id="UP000504632"/>
    </source>
</evidence>
<proteinExistence type="inferred from homology"/>
<dbReference type="Pfam" id="PF06312">
    <property type="entry name" value="Neurexophilin"/>
    <property type="match status" value="1"/>
</dbReference>
<dbReference type="OrthoDB" id="9887748at2759"/>
<keyword evidence="5" id="KW-1185">Reference proteome</keyword>
<dbReference type="PANTHER" id="PTHR17103:SF13">
    <property type="entry name" value="NEUREXOPHILIN-1"/>
    <property type="match status" value="1"/>
</dbReference>
<gene>
    <name evidence="6" type="primary">LOC115819675</name>
</gene>
<dbReference type="Proteomes" id="UP000504632">
    <property type="component" value="Chromosome 8"/>
</dbReference>
<reference evidence="6" key="1">
    <citation type="submission" date="2025-08" db="UniProtKB">
        <authorList>
            <consortium name="RefSeq"/>
        </authorList>
    </citation>
    <scope>IDENTIFICATION</scope>
</reference>
<sequence length="286" mass="32039">MAIDFLLTELRCDRVPVTITRSLGLDSAMSEKRLTTNVKASNPDRSSTLKTEPPVSQVKLFWTPSCNAVSTGRLFSQGHSRESGSSLDIYFDESSPHVKQKLWHSQSNSPVPKLLRQRAKRRPVVKAAKFKKMFGWGDFQCNIKTVTLNLLIIGKIVDHGNGTFSVFFRSNTTGQGNASVGLVPPSKMVNYDISQQTVLGPAESKLFNCRAEYEKVEKGTKNMRCSNDPSKTCHLELTQGQVSWLCSKPFKVICVYISFYSTDFKLVQKVCPDYNYHSDAPYYPSG</sequence>
<organism evidence="5 6">
    <name type="scientific">Chanos chanos</name>
    <name type="common">Milkfish</name>
    <name type="synonym">Mugil chanos</name>
    <dbReference type="NCBI Taxonomy" id="29144"/>
    <lineage>
        <taxon>Eukaryota</taxon>
        <taxon>Metazoa</taxon>
        <taxon>Chordata</taxon>
        <taxon>Craniata</taxon>
        <taxon>Vertebrata</taxon>
        <taxon>Euteleostomi</taxon>
        <taxon>Actinopterygii</taxon>
        <taxon>Neopterygii</taxon>
        <taxon>Teleostei</taxon>
        <taxon>Ostariophysi</taxon>
        <taxon>Gonorynchiformes</taxon>
        <taxon>Chanidae</taxon>
        <taxon>Chanos</taxon>
    </lineage>
</organism>
<dbReference type="GO" id="GO:0005576">
    <property type="term" value="C:extracellular region"/>
    <property type="evidence" value="ECO:0007669"/>
    <property type="project" value="UniProtKB-SubCell"/>
</dbReference>
<evidence type="ECO:0000256" key="3">
    <source>
        <dbReference type="ARBA" id="ARBA00022525"/>
    </source>
</evidence>
<dbReference type="PANTHER" id="PTHR17103">
    <property type="entry name" value="NEUREXOPHILIN"/>
    <property type="match status" value="1"/>
</dbReference>
<evidence type="ECO:0000256" key="1">
    <source>
        <dbReference type="ARBA" id="ARBA00004613"/>
    </source>
</evidence>
<dbReference type="InterPro" id="IPR010450">
    <property type="entry name" value="Nxph"/>
</dbReference>
<dbReference type="InterPro" id="IPR026845">
    <property type="entry name" value="NXPH/NXPE"/>
</dbReference>
<comment type="similarity">
    <text evidence="2">Belongs to the neurexophilin family.</text>
</comment>
<dbReference type="AlphaFoldDB" id="A0A6J2W4E2"/>